<dbReference type="Proteomes" id="UP000738359">
    <property type="component" value="Unassembled WGS sequence"/>
</dbReference>
<dbReference type="AlphaFoldDB" id="A0A9P6IRA0"/>
<dbReference type="EMBL" id="JAAAHY010003501">
    <property type="protein sequence ID" value="KAF9941105.1"/>
    <property type="molecule type" value="Genomic_DNA"/>
</dbReference>
<organism evidence="1 2">
    <name type="scientific">Mortierella alpina</name>
    <name type="common">Oleaginous fungus</name>
    <name type="synonym">Mortierella renispora</name>
    <dbReference type="NCBI Taxonomy" id="64518"/>
    <lineage>
        <taxon>Eukaryota</taxon>
        <taxon>Fungi</taxon>
        <taxon>Fungi incertae sedis</taxon>
        <taxon>Mucoromycota</taxon>
        <taxon>Mortierellomycotina</taxon>
        <taxon>Mortierellomycetes</taxon>
        <taxon>Mortierellales</taxon>
        <taxon>Mortierellaceae</taxon>
        <taxon>Mortierella</taxon>
    </lineage>
</organism>
<keyword evidence="2" id="KW-1185">Reference proteome</keyword>
<proteinExistence type="predicted"/>
<evidence type="ECO:0000313" key="2">
    <source>
        <dbReference type="Proteomes" id="UP000738359"/>
    </source>
</evidence>
<feature type="non-terminal residue" evidence="1">
    <location>
        <position position="191"/>
    </location>
</feature>
<reference evidence="1" key="1">
    <citation type="journal article" date="2020" name="Fungal Divers.">
        <title>Resolving the Mortierellaceae phylogeny through synthesis of multi-gene phylogenetics and phylogenomics.</title>
        <authorList>
            <person name="Vandepol N."/>
            <person name="Liber J."/>
            <person name="Desiro A."/>
            <person name="Na H."/>
            <person name="Kennedy M."/>
            <person name="Barry K."/>
            <person name="Grigoriev I.V."/>
            <person name="Miller A.N."/>
            <person name="O'Donnell K."/>
            <person name="Stajich J.E."/>
            <person name="Bonito G."/>
        </authorList>
    </citation>
    <scope>NUCLEOTIDE SEQUENCE</scope>
    <source>
        <strain evidence="1">CK1249</strain>
    </source>
</reference>
<protein>
    <submittedName>
        <fullName evidence="1">Uncharacterized protein</fullName>
    </submittedName>
</protein>
<comment type="caution">
    <text evidence="1">The sequence shown here is derived from an EMBL/GenBank/DDBJ whole genome shotgun (WGS) entry which is preliminary data.</text>
</comment>
<sequence>MSNNPNEQELFTLRALAEQANNPNADVQQIMHHLHSNMEAMNHMQQQIGSIQAALQDQTQSQDPNNNGPAPITSLTAAIQALASQHSEQQRLHQEQQSHMQLILERLAQRTANPRPHIPMPLSPKYKGDDGDMTYAEFKSKLTTSFARFPDALQTDEERINYALQSMEGPPAVYFAPYVNGEAEDHEGILT</sequence>
<evidence type="ECO:0000313" key="1">
    <source>
        <dbReference type="EMBL" id="KAF9941105.1"/>
    </source>
</evidence>
<name>A0A9P6IRA0_MORAP</name>
<gene>
    <name evidence="1" type="ORF">BGZ70_006293</name>
</gene>
<dbReference type="OrthoDB" id="2447926at2759"/>
<accession>A0A9P6IRA0</accession>